<evidence type="ECO:0000256" key="1">
    <source>
        <dbReference type="ARBA" id="ARBA00005703"/>
    </source>
</evidence>
<dbReference type="GeneID" id="106819519"/>
<dbReference type="Pfam" id="PF04127">
    <property type="entry name" value="DFP"/>
    <property type="match status" value="2"/>
</dbReference>
<dbReference type="RefSeq" id="XP_014679626.1">
    <property type="nucleotide sequence ID" value="XM_014824140.1"/>
</dbReference>
<dbReference type="InterPro" id="IPR035929">
    <property type="entry name" value="CoaB-like_sf"/>
</dbReference>
<dbReference type="Gene3D" id="3.40.50.10300">
    <property type="entry name" value="CoaB-like"/>
    <property type="match status" value="1"/>
</dbReference>
<dbReference type="Proteomes" id="UP000695022">
    <property type="component" value="Unplaced"/>
</dbReference>
<accession>A0ABM1F5A5</accession>
<organism evidence="3 4">
    <name type="scientific">Priapulus caudatus</name>
    <name type="common">Priapulid worm</name>
    <dbReference type="NCBI Taxonomy" id="37621"/>
    <lineage>
        <taxon>Eukaryota</taxon>
        <taxon>Metazoa</taxon>
        <taxon>Ecdysozoa</taxon>
        <taxon>Scalidophora</taxon>
        <taxon>Priapulida</taxon>
        <taxon>Priapulimorpha</taxon>
        <taxon>Priapulimorphida</taxon>
        <taxon>Priapulidae</taxon>
        <taxon>Priapulus</taxon>
    </lineage>
</organism>
<name>A0ABM1F5A5_PRICU</name>
<protein>
    <submittedName>
        <fullName evidence="4">Phosphopantothenate--cysteine ligase-like</fullName>
    </submittedName>
</protein>
<feature type="domain" description="DNA/pantothenate metabolism flavoprotein C-terminal" evidence="2">
    <location>
        <begin position="47"/>
        <end position="95"/>
    </location>
</feature>
<evidence type="ECO:0000313" key="3">
    <source>
        <dbReference type="Proteomes" id="UP000695022"/>
    </source>
</evidence>
<keyword evidence="3" id="KW-1185">Reference proteome</keyword>
<sequence length="319" mass="36023">MAECIAIESTSMSARAFFEVEKRPQNLESSCLKLQEFSQLQKEEGRKLVVITSGGTTVPLEHRAVRFIDNFSTGSRGAASAEYFLEAGYAVIFLHRKEALLPFYRHFNCSQFLEHLAVNDERSHVSVKDDVVPKLLSVLLRYQDVSNQKRFLMLEFTTVTDYLFLLRAAAEAVHVIGRNAMLYLASAVSDFYIPSTELPEHKIQSSGKPLTVTLQAVPKMFGLLVQDWAPDAFIVSFKLETNKELLLQKSEGALDKYQHNVVVGNVLETRKRQVIIVTSGEVEGVAISKEELHQGVEIELKLVDNLAKKHSRYCRETKE</sequence>
<dbReference type="SUPFAM" id="SSF102645">
    <property type="entry name" value="CoaB-like"/>
    <property type="match status" value="1"/>
</dbReference>
<proteinExistence type="inferred from homology"/>
<evidence type="ECO:0000259" key="2">
    <source>
        <dbReference type="Pfam" id="PF04127"/>
    </source>
</evidence>
<reference evidence="4" key="1">
    <citation type="submission" date="2025-08" db="UniProtKB">
        <authorList>
            <consortium name="RefSeq"/>
        </authorList>
    </citation>
    <scope>IDENTIFICATION</scope>
</reference>
<dbReference type="PANTHER" id="PTHR12290">
    <property type="entry name" value="CORNICHON-RELATED"/>
    <property type="match status" value="1"/>
</dbReference>
<gene>
    <name evidence="4" type="primary">LOC106819519</name>
</gene>
<dbReference type="InterPro" id="IPR007085">
    <property type="entry name" value="DNA/pantothenate-metab_flavo_C"/>
</dbReference>
<evidence type="ECO:0000313" key="4">
    <source>
        <dbReference type="RefSeq" id="XP_014679626.1"/>
    </source>
</evidence>
<comment type="similarity">
    <text evidence="1">Belongs to the PPC synthetase family.</text>
</comment>
<feature type="domain" description="DNA/pantothenate metabolism flavoprotein C-terminal" evidence="2">
    <location>
        <begin position="177"/>
        <end position="271"/>
    </location>
</feature>